<dbReference type="STRING" id="1247936.BN2475_310036"/>
<sequence length="370" mass="40584">MTRQSILNIRHRELGSKLDGDMWNDMPLPWYYHSDPNDEVVAVRSTAGLYDISALNILRVSGPDACAVIDSICAIDVTKMKPGTARLAAEVDERAVICDDLMVIYDAPNQYRISHGGGITQAQLRRAAQGRDVEWQQDFDVHMLSLQGPRSAAILQPHIGIDIAKLPYFAHVETKLFDRKIIISRGGYSGEQGFEVSCSANDAIALWDAILKAGKPHGIVPASWTSLELARIEAALLFYPFDMPEGDVTPWELNLDWMIDVDKPGDYVGKAALLAARGKERFRQAGVLVKHDGAVAAGAKIFIGKEQVGVVTSATFSRYLMQSLAMVHLKPSHAALGTKVEIRDAAGTFTGAVTRTPFYDPQRLRTRVAA</sequence>
<reference evidence="4 5" key="1">
    <citation type="submission" date="2016-12" db="EMBL/GenBank/DDBJ databases">
        <authorList>
            <person name="Song W.-J."/>
            <person name="Kurnit D.M."/>
        </authorList>
    </citation>
    <scope>NUCLEOTIDE SEQUENCE [LARGE SCALE GENOMIC DNA]</scope>
    <source>
        <strain evidence="4 5">STM7296</strain>
    </source>
</reference>
<dbReference type="PIRSF" id="PIRSF006487">
    <property type="entry name" value="GcvT"/>
    <property type="match status" value="1"/>
</dbReference>
<dbReference type="PANTHER" id="PTHR43757:SF2">
    <property type="entry name" value="AMINOMETHYLTRANSFERASE, MITOCHONDRIAL"/>
    <property type="match status" value="1"/>
</dbReference>
<evidence type="ECO:0000313" key="4">
    <source>
        <dbReference type="EMBL" id="SIT41447.1"/>
    </source>
</evidence>
<keyword evidence="4" id="KW-0489">Methyltransferase</keyword>
<dbReference type="GO" id="GO:0032259">
    <property type="term" value="P:methylation"/>
    <property type="evidence" value="ECO:0007669"/>
    <property type="project" value="UniProtKB-KW"/>
</dbReference>
<feature type="domain" description="Aminomethyltransferase C-terminal" evidence="3">
    <location>
        <begin position="285"/>
        <end position="360"/>
    </location>
</feature>
<dbReference type="AlphaFoldDB" id="A0A1N7S283"/>
<evidence type="ECO:0000313" key="5">
    <source>
        <dbReference type="Proteomes" id="UP000187012"/>
    </source>
</evidence>
<evidence type="ECO:0000259" key="3">
    <source>
        <dbReference type="Pfam" id="PF08669"/>
    </source>
</evidence>
<accession>A0A1N7S283</accession>
<protein>
    <submittedName>
        <fullName evidence="4">Aminomethyltransferase</fullName>
    </submittedName>
</protein>
<dbReference type="OrthoDB" id="9774591at2"/>
<dbReference type="GO" id="GO:0008168">
    <property type="term" value="F:methyltransferase activity"/>
    <property type="evidence" value="ECO:0007669"/>
    <property type="project" value="UniProtKB-KW"/>
</dbReference>
<feature type="domain" description="GCVT N-terminal" evidence="2">
    <location>
        <begin position="25"/>
        <end position="263"/>
    </location>
</feature>
<keyword evidence="5" id="KW-1185">Reference proteome</keyword>
<dbReference type="Pfam" id="PF08669">
    <property type="entry name" value="GCV_T_C"/>
    <property type="match status" value="1"/>
</dbReference>
<dbReference type="Gene3D" id="3.30.1360.120">
    <property type="entry name" value="Probable tRNA modification gtpase trme, domain 1"/>
    <property type="match status" value="1"/>
</dbReference>
<dbReference type="SUPFAM" id="SSF103025">
    <property type="entry name" value="Folate-binding domain"/>
    <property type="match status" value="1"/>
</dbReference>
<dbReference type="EMBL" id="CYGX02000031">
    <property type="protein sequence ID" value="SIT41447.1"/>
    <property type="molecule type" value="Genomic_DNA"/>
</dbReference>
<dbReference type="InterPro" id="IPR006222">
    <property type="entry name" value="GCVT_N"/>
</dbReference>
<dbReference type="Proteomes" id="UP000187012">
    <property type="component" value="Unassembled WGS sequence"/>
</dbReference>
<evidence type="ECO:0000256" key="1">
    <source>
        <dbReference type="PIRSR" id="PIRSR006487-1"/>
    </source>
</evidence>
<dbReference type="RefSeq" id="WP_094780278.1">
    <property type="nucleotide sequence ID" value="NZ_CYGX02000031.1"/>
</dbReference>
<dbReference type="Pfam" id="PF01571">
    <property type="entry name" value="GCV_T"/>
    <property type="match status" value="1"/>
</dbReference>
<dbReference type="InterPro" id="IPR029043">
    <property type="entry name" value="GcvT/YgfZ_C"/>
</dbReference>
<dbReference type="SUPFAM" id="SSF101790">
    <property type="entry name" value="Aminomethyltransferase beta-barrel domain"/>
    <property type="match status" value="1"/>
</dbReference>
<dbReference type="PANTHER" id="PTHR43757">
    <property type="entry name" value="AMINOMETHYLTRANSFERASE"/>
    <property type="match status" value="1"/>
</dbReference>
<keyword evidence="4" id="KW-0808">Transferase</keyword>
<dbReference type="InterPro" id="IPR013977">
    <property type="entry name" value="GcvT_C"/>
</dbReference>
<gene>
    <name evidence="4" type="ORF">BN2475_310036</name>
</gene>
<dbReference type="InterPro" id="IPR027266">
    <property type="entry name" value="TrmE/GcvT-like"/>
</dbReference>
<feature type="binding site" evidence="1">
    <location>
        <position position="195"/>
    </location>
    <ligand>
        <name>substrate</name>
    </ligand>
</feature>
<evidence type="ECO:0000259" key="2">
    <source>
        <dbReference type="Pfam" id="PF01571"/>
    </source>
</evidence>
<organism evidence="4 5">
    <name type="scientific">Paraburkholderia ribeironis</name>
    <dbReference type="NCBI Taxonomy" id="1247936"/>
    <lineage>
        <taxon>Bacteria</taxon>
        <taxon>Pseudomonadati</taxon>
        <taxon>Pseudomonadota</taxon>
        <taxon>Betaproteobacteria</taxon>
        <taxon>Burkholderiales</taxon>
        <taxon>Burkholderiaceae</taxon>
        <taxon>Paraburkholderia</taxon>
    </lineage>
</organism>
<name>A0A1N7S283_9BURK</name>
<dbReference type="InterPro" id="IPR028896">
    <property type="entry name" value="GcvT/YgfZ/DmdA"/>
</dbReference>
<proteinExistence type="predicted"/>